<dbReference type="InterPro" id="IPR046195">
    <property type="entry name" value="DUF6227"/>
</dbReference>
<dbReference type="EMBL" id="BNCD01000009">
    <property type="protein sequence ID" value="GHH80196.1"/>
    <property type="molecule type" value="Genomic_DNA"/>
</dbReference>
<reference evidence="2" key="2">
    <citation type="submission" date="2020-09" db="EMBL/GenBank/DDBJ databases">
        <authorList>
            <person name="Sun Q."/>
            <person name="Ohkuma M."/>
        </authorList>
    </citation>
    <scope>NUCLEOTIDE SEQUENCE</scope>
    <source>
        <strain evidence="2">JCM 5069</strain>
    </source>
</reference>
<evidence type="ECO:0000313" key="2">
    <source>
        <dbReference type="EMBL" id="GHH80196.1"/>
    </source>
</evidence>
<accession>A0A919G981</accession>
<evidence type="ECO:0000256" key="1">
    <source>
        <dbReference type="SAM" id="MobiDB-lite"/>
    </source>
</evidence>
<sequence length="263" mass="28949">MSVPYETACEPAESPETPEEHLARLLGRALNSFELSDEVLERLDTALAYDGSLHSAHHSAGLHRITYRHTWLLADGSAVTLWELVHNTGPTSAPGAPEAPRTEQPGRHEQHELYTDEEEMRAAVARLPLPVDEPVGLDLPVTMPSPPVPLPRHAYVQDNSADHARRLLRRAENADRPGLDTLRLLGTAFAHQITQAFGRPSPAGEARLGYALYEHAFLLADGREISLWEVEHTATPDGRHMCEVYTSESAARGAMAQRASRTT</sequence>
<dbReference type="Pfam" id="PF19738">
    <property type="entry name" value="DUF6227"/>
    <property type="match status" value="1"/>
</dbReference>
<feature type="region of interest" description="Disordered" evidence="1">
    <location>
        <begin position="88"/>
        <end position="110"/>
    </location>
</feature>
<feature type="compositionally biased region" description="Basic and acidic residues" evidence="1">
    <location>
        <begin position="100"/>
        <end position="110"/>
    </location>
</feature>
<reference evidence="2" key="1">
    <citation type="journal article" date="2014" name="Int. J. Syst. Evol. Microbiol.">
        <title>Complete genome sequence of Corynebacterium casei LMG S-19264T (=DSM 44701T), isolated from a smear-ripened cheese.</title>
        <authorList>
            <consortium name="US DOE Joint Genome Institute (JGI-PGF)"/>
            <person name="Walter F."/>
            <person name="Albersmeier A."/>
            <person name="Kalinowski J."/>
            <person name="Ruckert C."/>
        </authorList>
    </citation>
    <scope>NUCLEOTIDE SEQUENCE</scope>
    <source>
        <strain evidence="2">JCM 5069</strain>
    </source>
</reference>
<dbReference type="AlphaFoldDB" id="A0A919G981"/>
<name>A0A919G981_9ACTN</name>
<protein>
    <submittedName>
        <fullName evidence="2">Uncharacterized protein</fullName>
    </submittedName>
</protein>
<dbReference type="RefSeq" id="WP_189932961.1">
    <property type="nucleotide sequence ID" value="NZ_BNCD01000009.1"/>
</dbReference>
<dbReference type="Proteomes" id="UP000603708">
    <property type="component" value="Unassembled WGS sequence"/>
</dbReference>
<proteinExistence type="predicted"/>
<comment type="caution">
    <text evidence="2">The sequence shown here is derived from an EMBL/GenBank/DDBJ whole genome shotgun (WGS) entry which is preliminary data.</text>
</comment>
<evidence type="ECO:0000313" key="3">
    <source>
        <dbReference type="Proteomes" id="UP000603708"/>
    </source>
</evidence>
<gene>
    <name evidence="2" type="ORF">GCM10018793_34750</name>
</gene>
<organism evidence="2 3">
    <name type="scientific">Streptomyces sulfonofaciens</name>
    <dbReference type="NCBI Taxonomy" id="68272"/>
    <lineage>
        <taxon>Bacteria</taxon>
        <taxon>Bacillati</taxon>
        <taxon>Actinomycetota</taxon>
        <taxon>Actinomycetes</taxon>
        <taxon>Kitasatosporales</taxon>
        <taxon>Streptomycetaceae</taxon>
        <taxon>Streptomyces</taxon>
    </lineage>
</organism>
<keyword evidence="3" id="KW-1185">Reference proteome</keyword>